<dbReference type="InterPro" id="IPR003395">
    <property type="entry name" value="RecF/RecN/SMC_N"/>
</dbReference>
<dbReference type="InterPro" id="IPR024704">
    <property type="entry name" value="SMC"/>
</dbReference>
<evidence type="ECO:0000313" key="10">
    <source>
        <dbReference type="Proteomes" id="UP000654401"/>
    </source>
</evidence>
<organism evidence="9 10">
    <name type="scientific">Candidatus Thiopontia autotrophica</name>
    <dbReference type="NCBI Taxonomy" id="2841688"/>
    <lineage>
        <taxon>Bacteria</taxon>
        <taxon>Pseudomonadati</taxon>
        <taxon>Pseudomonadota</taxon>
        <taxon>Gammaproteobacteria</taxon>
        <taxon>Candidatus Thiopontia</taxon>
    </lineage>
</organism>
<dbReference type="AlphaFoldDB" id="A0A8J6P8R1"/>
<evidence type="ECO:0000313" key="9">
    <source>
        <dbReference type="EMBL" id="MBC8520063.1"/>
    </source>
</evidence>
<dbReference type="Pfam" id="PF02463">
    <property type="entry name" value="SMC_N"/>
    <property type="match status" value="1"/>
</dbReference>
<evidence type="ECO:0000256" key="7">
    <source>
        <dbReference type="SAM" id="MobiDB-lite"/>
    </source>
</evidence>
<keyword evidence="3 6" id="KW-0067">ATP-binding</keyword>
<dbReference type="Gene3D" id="3.40.50.300">
    <property type="entry name" value="P-loop containing nucleotide triphosphate hydrolases"/>
    <property type="match status" value="2"/>
</dbReference>
<reference evidence="9 10" key="1">
    <citation type="submission" date="2020-08" db="EMBL/GenBank/DDBJ databases">
        <title>Bridging the membrane lipid divide: bacteria of the FCB group superphylum have the potential to synthesize archaeal ether lipids.</title>
        <authorList>
            <person name="Villanueva L."/>
            <person name="Von Meijenfeldt F.A.B."/>
            <person name="Westbye A.B."/>
            <person name="Yadav S."/>
            <person name="Hopmans E.C."/>
            <person name="Dutilh B.E."/>
            <person name="Sinninghe Damste J.S."/>
        </authorList>
    </citation>
    <scope>NUCLEOTIDE SEQUENCE [LARGE SCALE GENOMIC DNA]</scope>
    <source>
        <strain evidence="9">NIOZ-UU100</strain>
    </source>
</reference>
<comment type="domain">
    <text evidence="6">Contains large globular domains required for ATP hydrolysis at each terminus and a third globular domain forming a flexible hinge near the middle of the molecule. These domains are separated by coiled-coil structures.</text>
</comment>
<dbReference type="SUPFAM" id="SSF52540">
    <property type="entry name" value="P-loop containing nucleoside triphosphate hydrolases"/>
    <property type="match status" value="1"/>
</dbReference>
<dbReference type="SMART" id="SM00968">
    <property type="entry name" value="SMC_hinge"/>
    <property type="match status" value="1"/>
</dbReference>
<dbReference type="HAMAP" id="MF_01894">
    <property type="entry name" value="Smc_prok"/>
    <property type="match status" value="1"/>
</dbReference>
<dbReference type="GO" id="GO:0016887">
    <property type="term" value="F:ATP hydrolysis activity"/>
    <property type="evidence" value="ECO:0007669"/>
    <property type="project" value="InterPro"/>
</dbReference>
<name>A0A8J6P8R1_9GAMM</name>
<comment type="caution">
    <text evidence="9">The sequence shown here is derived from an EMBL/GenBank/DDBJ whole genome shotgun (WGS) entry which is preliminary data.</text>
</comment>
<feature type="domain" description="SMC hinge" evidence="8">
    <location>
        <begin position="521"/>
        <end position="625"/>
    </location>
</feature>
<feature type="binding site" evidence="6">
    <location>
        <begin position="32"/>
        <end position="39"/>
    </location>
    <ligand>
        <name>ATP</name>
        <dbReference type="ChEBI" id="CHEBI:30616"/>
    </ligand>
</feature>
<feature type="region of interest" description="Disordered" evidence="7">
    <location>
        <begin position="772"/>
        <end position="848"/>
    </location>
</feature>
<feature type="coiled-coil region" evidence="6">
    <location>
        <begin position="659"/>
        <end position="703"/>
    </location>
</feature>
<evidence type="ECO:0000256" key="1">
    <source>
        <dbReference type="ARBA" id="ARBA00022490"/>
    </source>
</evidence>
<dbReference type="InterPro" id="IPR036277">
    <property type="entry name" value="SMC_hinge_sf"/>
</dbReference>
<dbReference type="InterPro" id="IPR027417">
    <property type="entry name" value="P-loop_NTPase"/>
</dbReference>
<feature type="coiled-coil region" evidence="6">
    <location>
        <begin position="987"/>
        <end position="1014"/>
    </location>
</feature>
<dbReference type="Gene3D" id="3.30.70.1620">
    <property type="match status" value="1"/>
</dbReference>
<dbReference type="Gene3D" id="1.20.1060.20">
    <property type="match status" value="1"/>
</dbReference>
<feature type="compositionally biased region" description="Basic and acidic residues" evidence="7">
    <location>
        <begin position="829"/>
        <end position="848"/>
    </location>
</feature>
<feature type="compositionally biased region" description="Basic and acidic residues" evidence="7">
    <location>
        <begin position="422"/>
        <end position="438"/>
    </location>
</feature>
<accession>A0A8J6P8R1</accession>
<feature type="compositionally biased region" description="Basic and acidic residues" evidence="7">
    <location>
        <begin position="775"/>
        <end position="807"/>
    </location>
</feature>
<dbReference type="Pfam" id="PF06470">
    <property type="entry name" value="SMC_hinge"/>
    <property type="match status" value="1"/>
</dbReference>
<evidence type="ECO:0000256" key="5">
    <source>
        <dbReference type="ARBA" id="ARBA00023125"/>
    </source>
</evidence>
<comment type="subunit">
    <text evidence="6">Homodimer.</text>
</comment>
<dbReference type="InterPro" id="IPR010935">
    <property type="entry name" value="SMC_hinge"/>
</dbReference>
<dbReference type="GO" id="GO:0007062">
    <property type="term" value="P:sister chromatid cohesion"/>
    <property type="evidence" value="ECO:0007669"/>
    <property type="project" value="InterPro"/>
</dbReference>
<dbReference type="NCBIfam" id="TIGR02168">
    <property type="entry name" value="SMC_prok_B"/>
    <property type="match status" value="1"/>
</dbReference>
<dbReference type="GO" id="GO:0005524">
    <property type="term" value="F:ATP binding"/>
    <property type="evidence" value="ECO:0007669"/>
    <property type="project" value="UniProtKB-UniRule"/>
</dbReference>
<keyword evidence="4 6" id="KW-0175">Coiled coil</keyword>
<comment type="subcellular location">
    <subcellularLocation>
        <location evidence="6">Cytoplasm</location>
    </subcellularLocation>
</comment>
<dbReference type="GO" id="GO:0030261">
    <property type="term" value="P:chromosome condensation"/>
    <property type="evidence" value="ECO:0007669"/>
    <property type="project" value="InterPro"/>
</dbReference>
<dbReference type="InterPro" id="IPR011890">
    <property type="entry name" value="SMC_prok"/>
</dbReference>
<keyword evidence="5 6" id="KW-0238">DNA-binding</keyword>
<keyword evidence="1 6" id="KW-0963">Cytoplasm</keyword>
<gene>
    <name evidence="6 9" type="primary">smc</name>
    <name evidence="9" type="ORF">H8D24_06635</name>
</gene>
<keyword evidence="2 6" id="KW-0547">Nucleotide-binding</keyword>
<comment type="function">
    <text evidence="6">Required for chromosome condensation and partitioning.</text>
</comment>
<dbReference type="GO" id="GO:0005694">
    <property type="term" value="C:chromosome"/>
    <property type="evidence" value="ECO:0007669"/>
    <property type="project" value="InterPro"/>
</dbReference>
<evidence type="ECO:0000256" key="3">
    <source>
        <dbReference type="ARBA" id="ARBA00022840"/>
    </source>
</evidence>
<comment type="similarity">
    <text evidence="6">Belongs to the SMC family.</text>
</comment>
<dbReference type="PIRSF" id="PIRSF005719">
    <property type="entry name" value="SMC"/>
    <property type="match status" value="1"/>
</dbReference>
<evidence type="ECO:0000256" key="4">
    <source>
        <dbReference type="ARBA" id="ARBA00023054"/>
    </source>
</evidence>
<dbReference type="GO" id="GO:0006260">
    <property type="term" value="P:DNA replication"/>
    <property type="evidence" value="ECO:0007669"/>
    <property type="project" value="UniProtKB-UniRule"/>
</dbReference>
<dbReference type="GO" id="GO:0007059">
    <property type="term" value="P:chromosome segregation"/>
    <property type="evidence" value="ECO:0007669"/>
    <property type="project" value="UniProtKB-UniRule"/>
</dbReference>
<feature type="coiled-coil region" evidence="6">
    <location>
        <begin position="170"/>
        <end position="218"/>
    </location>
</feature>
<evidence type="ECO:0000256" key="2">
    <source>
        <dbReference type="ARBA" id="ARBA00022741"/>
    </source>
</evidence>
<dbReference type="CDD" id="cd03278">
    <property type="entry name" value="ABC_SMC_barmotin"/>
    <property type="match status" value="2"/>
</dbReference>
<dbReference type="Proteomes" id="UP000654401">
    <property type="component" value="Unassembled WGS sequence"/>
</dbReference>
<dbReference type="SUPFAM" id="SSF75553">
    <property type="entry name" value="Smc hinge domain"/>
    <property type="match status" value="1"/>
</dbReference>
<feature type="coiled-coil region" evidence="6">
    <location>
        <begin position="300"/>
        <end position="327"/>
    </location>
</feature>
<dbReference type="SUPFAM" id="SSF57997">
    <property type="entry name" value="Tropomyosin"/>
    <property type="match status" value="1"/>
</dbReference>
<dbReference type="EMBL" id="JACNFK010000034">
    <property type="protein sequence ID" value="MBC8520063.1"/>
    <property type="molecule type" value="Genomic_DNA"/>
</dbReference>
<dbReference type="PANTHER" id="PTHR43977">
    <property type="entry name" value="STRUCTURAL MAINTENANCE OF CHROMOSOMES PROTEIN 3"/>
    <property type="match status" value="1"/>
</dbReference>
<feature type="region of interest" description="Disordered" evidence="7">
    <location>
        <begin position="413"/>
        <end position="473"/>
    </location>
</feature>
<proteinExistence type="inferred from homology"/>
<evidence type="ECO:0000259" key="8">
    <source>
        <dbReference type="SMART" id="SM00968"/>
    </source>
</evidence>
<sequence length="1172" mass="134161">MRLKTLKLAGFKSFVDPTSVPFTSNLVGVIGPNGCGKSNIIDAVRWVMGESSAKQLRGDSMADVIFNGSSARKPVGHASVELVFDNAAGTLQGQYASFSEISVKRKASRDGKSTYYLNGTKCRRRDIMDIFLGTGLGPRSYAIIEQGMISRFVEAKPDDLRVLIEEAAGISKYKERRRETETRMRHTRENLDRINDLREELGKQLRRLERQSRVAKRYRLLKEEERLMQAQLLALRWQEYDRKAAEQGQKTRQAELTVQERLAQQRSIEAEIEKGRQRHTESNESFNEVQGRFYAAGAEIARTEQNLKGLKERRNQLADDLQKAESAWHEANAMIKADRQRIVELEESLSRDDPELLKLQQEDLALSARWEEAENAWHEWQSELEDFNRSANDPKRDAEITRSRIEQLERQLKNGKRQQQRLQEEQQRLPSIDSRELENLQSELEQSEAEIEQARNKNDDMRESITRRRDENHRAADQLDIKRGELQGLKGRLTSLEALQQDALGRDKSSVQSWLNQSDIAEDTLRLAEMLKVTTGWEKAVEVALGSYLEAIPVGDDSHLLESAAHLKKGEVRFITKNGLPEPSVPIELIGATPLVDCVEANPEIEMLLQGVYGVDTIQQALQLRSQLDTGMSLVTRDGLWIGRGWSQVVREDDHKDGLLQREQTIRELKQQQQQLESDLKRLEQILQNGRSEQKELEQEQQQYQVVIDQQAADISSRKSELSGRLASQEQANHRSKRIDEELLQAREEIKQAETGVHELGLRLDIALSEMEESDAQREQMESRKGALRETMDRSRDRAREKRDQLHRLTVQVESSRTRLESTRSGLARMEEQLASGEERRQDLARSREEMKAPIKELKVELEEYLAKQLLVENELADARRQLEEIEHHLRELDGTRVEAEQDVQDLRSAHEKLLLEGEEVRVRCQTMDEQLQESGYERAPLLREMPEEATAERWQDDVDEMARKIQRLGPINLAAIEEYQTESERKEYLDQQNDDLIAALETLESAIGKIDRETRSRFKDTFDKINDGLKNNFPRLFGGGRAHLEMTGDDLLDTGVTVMAQPPGKRNSTIHLLSGGEKALTAVALVFSIFELNPAPFCMLDEVDAPLDEANVGRFCNMVKHMSKRVQFIFITHNKTTMEISDHLSGVTMHEPGVSRMVSVDMEEAQVLAAS</sequence>
<feature type="region of interest" description="Disordered" evidence="7">
    <location>
        <begin position="719"/>
        <end position="739"/>
    </location>
</feature>
<evidence type="ECO:0000256" key="6">
    <source>
        <dbReference type="HAMAP-Rule" id="MF_01894"/>
    </source>
</evidence>
<dbReference type="GO" id="GO:0005737">
    <property type="term" value="C:cytoplasm"/>
    <property type="evidence" value="ECO:0007669"/>
    <property type="project" value="UniProtKB-SubCell"/>
</dbReference>
<protein>
    <recommendedName>
        <fullName evidence="6">Chromosome partition protein Smc</fullName>
    </recommendedName>
</protein>
<dbReference type="GO" id="GO:0003677">
    <property type="term" value="F:DNA binding"/>
    <property type="evidence" value="ECO:0007669"/>
    <property type="project" value="UniProtKB-UniRule"/>
</dbReference>
<feature type="compositionally biased region" description="Basic and acidic residues" evidence="7">
    <location>
        <begin position="452"/>
        <end position="473"/>
    </location>
</feature>